<comment type="similarity">
    <text evidence="2">Belongs to the PMP-22/EMP/MP20 family.</text>
</comment>
<dbReference type="Proteomes" id="UP001557470">
    <property type="component" value="Unassembled WGS sequence"/>
</dbReference>
<accession>A0ABD0XXH8</accession>
<evidence type="ECO:0000313" key="10">
    <source>
        <dbReference type="Proteomes" id="UP001557470"/>
    </source>
</evidence>
<dbReference type="InterPro" id="IPR004031">
    <property type="entry name" value="PMP22/EMP/MP20/Claudin"/>
</dbReference>
<keyword evidence="4 8" id="KW-0812">Transmembrane</keyword>
<dbReference type="PANTHER" id="PTHR10671:SF85">
    <property type="entry name" value="EPITHELIAL MEMBRANE PROTEIN 1"/>
    <property type="match status" value="1"/>
</dbReference>
<evidence type="ECO:0000256" key="8">
    <source>
        <dbReference type="SAM" id="Phobius"/>
    </source>
</evidence>
<sequence>MLALAGIIVLHITTIILLLVATIDNAWWFTKTVATDVWGRWELKNSAWIYSNLKGEYNEDYLQVVQAGAVLACIFSIMGLFVFVAQLFTLGKNQRFTFSGMLMFISCICVMIAVSIYTDSFHKREEGWYGHSFILAWISFVLTLILAIIYIVLRKKSE</sequence>
<comment type="subcellular location">
    <subcellularLocation>
        <location evidence="1">Membrane</location>
        <topology evidence="1">Multi-pass membrane protein</topology>
    </subcellularLocation>
</comment>
<evidence type="ECO:0000256" key="1">
    <source>
        <dbReference type="ARBA" id="ARBA00004141"/>
    </source>
</evidence>
<feature type="transmembrane region" description="Helical" evidence="8">
    <location>
        <begin position="96"/>
        <end position="117"/>
    </location>
</feature>
<evidence type="ECO:0000256" key="7">
    <source>
        <dbReference type="ARBA" id="ARBA00023180"/>
    </source>
</evidence>
<keyword evidence="5 8" id="KW-1133">Transmembrane helix</keyword>
<evidence type="ECO:0000256" key="6">
    <source>
        <dbReference type="ARBA" id="ARBA00023136"/>
    </source>
</evidence>
<dbReference type="Pfam" id="PF00822">
    <property type="entry name" value="PMP22_Claudin"/>
    <property type="match status" value="1"/>
</dbReference>
<keyword evidence="10" id="KW-1185">Reference proteome</keyword>
<dbReference type="EMBL" id="JAGEUA010000002">
    <property type="protein sequence ID" value="KAL1005841.1"/>
    <property type="molecule type" value="Genomic_DNA"/>
</dbReference>
<dbReference type="AlphaFoldDB" id="A0ABD0XXH8"/>
<evidence type="ECO:0000256" key="2">
    <source>
        <dbReference type="ARBA" id="ARBA00006864"/>
    </source>
</evidence>
<evidence type="ECO:0000313" key="9">
    <source>
        <dbReference type="EMBL" id="KAL1005841.1"/>
    </source>
</evidence>
<dbReference type="FunFam" id="1.20.140.150:FF:000026">
    <property type="entry name" value="Epithelial membrane protein 1"/>
    <property type="match status" value="1"/>
</dbReference>
<proteinExistence type="inferred from homology"/>
<evidence type="ECO:0000256" key="5">
    <source>
        <dbReference type="ARBA" id="ARBA00022989"/>
    </source>
</evidence>
<gene>
    <name evidence="9" type="ORF">UPYG_G00064630</name>
</gene>
<dbReference type="GO" id="GO:0016020">
    <property type="term" value="C:membrane"/>
    <property type="evidence" value="ECO:0007669"/>
    <property type="project" value="UniProtKB-SubCell"/>
</dbReference>
<comment type="caution">
    <text evidence="9">The sequence shown here is derived from an EMBL/GenBank/DDBJ whole genome shotgun (WGS) entry which is preliminary data.</text>
</comment>
<evidence type="ECO:0000256" key="4">
    <source>
        <dbReference type="ARBA" id="ARBA00022692"/>
    </source>
</evidence>
<dbReference type="PANTHER" id="PTHR10671">
    <property type="entry name" value="EPITHELIAL MEMBRANE PROTEIN-RELATED"/>
    <property type="match status" value="1"/>
</dbReference>
<evidence type="ECO:0000256" key="3">
    <source>
        <dbReference type="ARBA" id="ARBA00013553"/>
    </source>
</evidence>
<feature type="transmembrane region" description="Helical" evidence="8">
    <location>
        <begin position="7"/>
        <end position="29"/>
    </location>
</feature>
<feature type="transmembrane region" description="Helical" evidence="8">
    <location>
        <begin position="61"/>
        <end position="84"/>
    </location>
</feature>
<reference evidence="9 10" key="1">
    <citation type="submission" date="2024-06" db="EMBL/GenBank/DDBJ databases">
        <authorList>
            <person name="Pan Q."/>
            <person name="Wen M."/>
            <person name="Jouanno E."/>
            <person name="Zahm M."/>
            <person name="Klopp C."/>
            <person name="Cabau C."/>
            <person name="Louis A."/>
            <person name="Berthelot C."/>
            <person name="Parey E."/>
            <person name="Roest Crollius H."/>
            <person name="Montfort J."/>
            <person name="Robinson-Rechavi M."/>
            <person name="Bouchez O."/>
            <person name="Lampietro C."/>
            <person name="Lopez Roques C."/>
            <person name="Donnadieu C."/>
            <person name="Postlethwait J."/>
            <person name="Bobe J."/>
            <person name="Verreycken H."/>
            <person name="Guiguen Y."/>
        </authorList>
    </citation>
    <scope>NUCLEOTIDE SEQUENCE [LARGE SCALE GENOMIC DNA]</scope>
    <source>
        <strain evidence="9">Up_M1</strain>
        <tissue evidence="9">Testis</tissue>
    </source>
</reference>
<dbReference type="InterPro" id="IPR050579">
    <property type="entry name" value="PMP-22/EMP/MP20-like"/>
</dbReference>
<keyword evidence="6 8" id="KW-0472">Membrane</keyword>
<protein>
    <recommendedName>
        <fullName evidence="3">Epithelial membrane protein 1</fullName>
    </recommendedName>
</protein>
<organism evidence="9 10">
    <name type="scientific">Umbra pygmaea</name>
    <name type="common">Eastern mudminnow</name>
    <dbReference type="NCBI Taxonomy" id="75934"/>
    <lineage>
        <taxon>Eukaryota</taxon>
        <taxon>Metazoa</taxon>
        <taxon>Chordata</taxon>
        <taxon>Craniata</taxon>
        <taxon>Vertebrata</taxon>
        <taxon>Euteleostomi</taxon>
        <taxon>Actinopterygii</taxon>
        <taxon>Neopterygii</taxon>
        <taxon>Teleostei</taxon>
        <taxon>Protacanthopterygii</taxon>
        <taxon>Esociformes</taxon>
        <taxon>Umbridae</taxon>
        <taxon>Umbra</taxon>
    </lineage>
</organism>
<name>A0ABD0XXH8_UMBPY</name>
<feature type="transmembrane region" description="Helical" evidence="8">
    <location>
        <begin position="129"/>
        <end position="153"/>
    </location>
</feature>
<keyword evidence="7" id="KW-0325">Glycoprotein</keyword>
<dbReference type="Gene3D" id="1.20.140.150">
    <property type="match status" value="1"/>
</dbReference>